<accession>A0AAD6T8S8</accession>
<evidence type="ECO:0000313" key="2">
    <source>
        <dbReference type="Proteomes" id="UP001218188"/>
    </source>
</evidence>
<keyword evidence="2" id="KW-1185">Reference proteome</keyword>
<reference evidence="1" key="1">
    <citation type="submission" date="2023-03" db="EMBL/GenBank/DDBJ databases">
        <title>Massive genome expansion in bonnet fungi (Mycena s.s.) driven by repeated elements and novel gene families across ecological guilds.</title>
        <authorList>
            <consortium name="Lawrence Berkeley National Laboratory"/>
            <person name="Harder C.B."/>
            <person name="Miyauchi S."/>
            <person name="Viragh M."/>
            <person name="Kuo A."/>
            <person name="Thoen E."/>
            <person name="Andreopoulos B."/>
            <person name="Lu D."/>
            <person name="Skrede I."/>
            <person name="Drula E."/>
            <person name="Henrissat B."/>
            <person name="Morin E."/>
            <person name="Kohler A."/>
            <person name="Barry K."/>
            <person name="LaButti K."/>
            <person name="Morin E."/>
            <person name="Salamov A."/>
            <person name="Lipzen A."/>
            <person name="Mereny Z."/>
            <person name="Hegedus B."/>
            <person name="Baldrian P."/>
            <person name="Stursova M."/>
            <person name="Weitz H."/>
            <person name="Taylor A."/>
            <person name="Grigoriev I.V."/>
            <person name="Nagy L.G."/>
            <person name="Martin F."/>
            <person name="Kauserud H."/>
        </authorList>
    </citation>
    <scope>NUCLEOTIDE SEQUENCE</scope>
    <source>
        <strain evidence="1">CBHHK200</strain>
    </source>
</reference>
<dbReference type="Proteomes" id="UP001218188">
    <property type="component" value="Unassembled WGS sequence"/>
</dbReference>
<dbReference type="EMBL" id="JARJCM010000015">
    <property type="protein sequence ID" value="KAJ7041836.1"/>
    <property type="molecule type" value="Genomic_DNA"/>
</dbReference>
<sequence length="100" mass="12004">AKNRPAEVQYWVSRARITPPQIANLDRFIKEFTAWWIDINPAWRKMSLPMEKKNGAWEHMDFPGPNGFLNVLMCLKWWRVAMDEESKEWKEAVEDVKWVL</sequence>
<evidence type="ECO:0000313" key="1">
    <source>
        <dbReference type="EMBL" id="KAJ7041836.1"/>
    </source>
</evidence>
<proteinExistence type="predicted"/>
<gene>
    <name evidence="1" type="ORF">C8F04DRAFT_877688</name>
</gene>
<feature type="non-terminal residue" evidence="1">
    <location>
        <position position="1"/>
    </location>
</feature>
<feature type="non-terminal residue" evidence="1">
    <location>
        <position position="100"/>
    </location>
</feature>
<dbReference type="AlphaFoldDB" id="A0AAD6T8S8"/>
<name>A0AAD6T8S8_9AGAR</name>
<comment type="caution">
    <text evidence="1">The sequence shown here is derived from an EMBL/GenBank/DDBJ whole genome shotgun (WGS) entry which is preliminary data.</text>
</comment>
<organism evidence="1 2">
    <name type="scientific">Mycena alexandri</name>
    <dbReference type="NCBI Taxonomy" id="1745969"/>
    <lineage>
        <taxon>Eukaryota</taxon>
        <taxon>Fungi</taxon>
        <taxon>Dikarya</taxon>
        <taxon>Basidiomycota</taxon>
        <taxon>Agaricomycotina</taxon>
        <taxon>Agaricomycetes</taxon>
        <taxon>Agaricomycetidae</taxon>
        <taxon>Agaricales</taxon>
        <taxon>Marasmiineae</taxon>
        <taxon>Mycenaceae</taxon>
        <taxon>Mycena</taxon>
    </lineage>
</organism>
<protein>
    <submittedName>
        <fullName evidence="1">Uncharacterized protein</fullName>
    </submittedName>
</protein>